<evidence type="ECO:0000313" key="1">
    <source>
        <dbReference type="EMBL" id="CAD6342239.1"/>
    </source>
</evidence>
<keyword evidence="2" id="KW-1185">Reference proteome</keyword>
<evidence type="ECO:0000313" key="2">
    <source>
        <dbReference type="Proteomes" id="UP000604825"/>
    </source>
</evidence>
<proteinExistence type="predicted"/>
<accession>A0A811SHG1</accession>
<comment type="caution">
    <text evidence="1">The sequence shown here is derived from an EMBL/GenBank/DDBJ whole genome shotgun (WGS) entry which is preliminary data.</text>
</comment>
<protein>
    <submittedName>
        <fullName evidence="1">Uncharacterized protein</fullName>
    </submittedName>
</protein>
<gene>
    <name evidence="1" type="ORF">NCGR_LOCUS66337</name>
</gene>
<dbReference type="EMBL" id="CAJGYO010000432">
    <property type="protein sequence ID" value="CAD6342239.1"/>
    <property type="molecule type" value="Genomic_DNA"/>
</dbReference>
<name>A0A811SHG1_9POAL</name>
<organism evidence="1 2">
    <name type="scientific">Miscanthus lutarioriparius</name>
    <dbReference type="NCBI Taxonomy" id="422564"/>
    <lineage>
        <taxon>Eukaryota</taxon>
        <taxon>Viridiplantae</taxon>
        <taxon>Streptophyta</taxon>
        <taxon>Embryophyta</taxon>
        <taxon>Tracheophyta</taxon>
        <taxon>Spermatophyta</taxon>
        <taxon>Magnoliopsida</taxon>
        <taxon>Liliopsida</taxon>
        <taxon>Poales</taxon>
        <taxon>Poaceae</taxon>
        <taxon>PACMAD clade</taxon>
        <taxon>Panicoideae</taxon>
        <taxon>Andropogonodae</taxon>
        <taxon>Andropogoneae</taxon>
        <taxon>Saccharinae</taxon>
        <taxon>Miscanthus</taxon>
    </lineage>
</organism>
<dbReference type="AlphaFoldDB" id="A0A811SHG1"/>
<sequence length="77" mass="8751">MQMSKESTLSDAIDHIKKLQNPGQIELVPLGPYKYHLRIFCKKTGVFTKVREALYSYNAQVTSLNTITFYGYAESAC</sequence>
<dbReference type="OrthoDB" id="713201at2759"/>
<reference evidence="1" key="1">
    <citation type="submission" date="2020-10" db="EMBL/GenBank/DDBJ databases">
        <authorList>
            <person name="Han B."/>
            <person name="Lu T."/>
            <person name="Zhao Q."/>
            <person name="Huang X."/>
            <person name="Zhao Y."/>
        </authorList>
    </citation>
    <scope>NUCLEOTIDE SEQUENCE</scope>
</reference>
<dbReference type="Proteomes" id="UP000604825">
    <property type="component" value="Unassembled WGS sequence"/>
</dbReference>